<dbReference type="VEuPathDB" id="ToxoDB:EMH_0074440"/>
<dbReference type="PANTHER" id="PTHR12969:SF7">
    <property type="entry name" value="INTRAFLAGELLAR TRANSPORT PROTEIN 52 HOMOLOG"/>
    <property type="match status" value="1"/>
</dbReference>
<protein>
    <submittedName>
        <fullName evidence="4">Uncharacterized protein</fullName>
    </submittedName>
</protein>
<proteinExistence type="predicted"/>
<dbReference type="GO" id="GO:0030992">
    <property type="term" value="C:intraciliary transport particle B"/>
    <property type="evidence" value="ECO:0007669"/>
    <property type="project" value="TreeGrafter"/>
</dbReference>
<evidence type="ECO:0000313" key="4">
    <source>
        <dbReference type="EMBL" id="CDJ36278.1"/>
    </source>
</evidence>
<dbReference type="InterPro" id="IPR055458">
    <property type="entry name" value="IFT52_GIFT"/>
</dbReference>
<evidence type="ECO:0000259" key="3">
    <source>
        <dbReference type="Pfam" id="PF23355"/>
    </source>
</evidence>
<dbReference type="Proteomes" id="UP000030744">
    <property type="component" value="Unassembled WGS sequence"/>
</dbReference>
<keyword evidence="5" id="KW-1185">Reference proteome</keyword>
<evidence type="ECO:0000256" key="1">
    <source>
        <dbReference type="SAM" id="MobiDB-lite"/>
    </source>
</evidence>
<dbReference type="EMBL" id="HG735708">
    <property type="protein sequence ID" value="CDJ36278.1"/>
    <property type="molecule type" value="Genomic_DNA"/>
</dbReference>
<dbReference type="GO" id="GO:0005929">
    <property type="term" value="C:cilium"/>
    <property type="evidence" value="ECO:0007669"/>
    <property type="project" value="TreeGrafter"/>
</dbReference>
<dbReference type="RefSeq" id="XP_037878567.1">
    <property type="nucleotide sequence ID" value="XM_038022713.1"/>
</dbReference>
<dbReference type="GO" id="GO:0005814">
    <property type="term" value="C:centriole"/>
    <property type="evidence" value="ECO:0007669"/>
    <property type="project" value="TreeGrafter"/>
</dbReference>
<feature type="domain" description="IFT52 central" evidence="2">
    <location>
        <begin position="304"/>
        <end position="385"/>
    </location>
</feature>
<dbReference type="AlphaFoldDB" id="U6KLE3"/>
<feature type="domain" description="IFT52 GIFT" evidence="3">
    <location>
        <begin position="110"/>
        <end position="272"/>
    </location>
</feature>
<feature type="compositionally biased region" description="Low complexity" evidence="1">
    <location>
        <begin position="473"/>
        <end position="482"/>
    </location>
</feature>
<reference evidence="4" key="1">
    <citation type="submission" date="2013-10" db="EMBL/GenBank/DDBJ databases">
        <title>Genomic analysis of the causative agents of coccidiosis in chickens.</title>
        <authorList>
            <person name="Reid A.J."/>
            <person name="Blake D."/>
            <person name="Billington K."/>
            <person name="Browne H."/>
            <person name="Dunn M."/>
            <person name="Hung S."/>
            <person name="Kawahara F."/>
            <person name="Miranda-Saavedra D."/>
            <person name="Mourier T."/>
            <person name="Nagra H."/>
            <person name="Otto T.D."/>
            <person name="Rawlings N."/>
            <person name="Sanchez A."/>
            <person name="Sanders M."/>
            <person name="Subramaniam C."/>
            <person name="Tay Y."/>
            <person name="Dear P."/>
            <person name="Doerig C."/>
            <person name="Gruber A."/>
            <person name="Parkinson J."/>
            <person name="Shirley M."/>
            <person name="Wan K.L."/>
            <person name="Berriman M."/>
            <person name="Tomley F."/>
            <person name="Pain A."/>
        </authorList>
    </citation>
    <scope>NUCLEOTIDE SEQUENCE [LARGE SCALE GENOMIC DNA]</scope>
    <source>
        <strain evidence="4">Houghton</strain>
    </source>
</reference>
<dbReference type="PANTHER" id="PTHR12969">
    <property type="entry name" value="NGD5/OSM-6/IFT52"/>
    <property type="match status" value="1"/>
</dbReference>
<dbReference type="GO" id="GO:0060271">
    <property type="term" value="P:cilium assembly"/>
    <property type="evidence" value="ECO:0007669"/>
    <property type="project" value="TreeGrafter"/>
</dbReference>
<evidence type="ECO:0000259" key="2">
    <source>
        <dbReference type="Pfam" id="PF23352"/>
    </source>
</evidence>
<evidence type="ECO:0000313" key="5">
    <source>
        <dbReference type="Proteomes" id="UP000030744"/>
    </source>
</evidence>
<dbReference type="OrthoDB" id="10259368at2759"/>
<organism evidence="4 5">
    <name type="scientific">Eimeria mitis</name>
    <dbReference type="NCBI Taxonomy" id="44415"/>
    <lineage>
        <taxon>Eukaryota</taxon>
        <taxon>Sar</taxon>
        <taxon>Alveolata</taxon>
        <taxon>Apicomplexa</taxon>
        <taxon>Conoidasida</taxon>
        <taxon>Coccidia</taxon>
        <taxon>Eucoccidiorida</taxon>
        <taxon>Eimeriorina</taxon>
        <taxon>Eimeriidae</taxon>
        <taxon>Eimeria</taxon>
    </lineage>
</organism>
<reference evidence="4" key="2">
    <citation type="submission" date="2013-10" db="EMBL/GenBank/DDBJ databases">
        <authorList>
            <person name="Aslett M."/>
        </authorList>
    </citation>
    <scope>NUCLEOTIDE SEQUENCE [LARGE SCALE GENOMIC DNA]</scope>
    <source>
        <strain evidence="4">Houghton</strain>
    </source>
</reference>
<gene>
    <name evidence="4" type="ORF">EMH_0074440</name>
</gene>
<dbReference type="InterPro" id="IPR039975">
    <property type="entry name" value="IFT52"/>
</dbReference>
<dbReference type="Pfam" id="PF23352">
    <property type="entry name" value="IFT52_central"/>
    <property type="match status" value="1"/>
</dbReference>
<accession>U6KLE3</accession>
<dbReference type="GO" id="GO:0042073">
    <property type="term" value="P:intraciliary transport"/>
    <property type="evidence" value="ECO:0007669"/>
    <property type="project" value="TreeGrafter"/>
</dbReference>
<sequence length="537" mass="56948">MGNPIKPFTADELLSLKLFLQAPQTDAATHARHVSAAYVSDATAAAVPQNAATTGAATSAATNDTHVAAGAEKAHTAGEQDFTVRKTAGNTDGFPTAATTTASVRQVRSILVLGGSNSSSSNVNFLLEEMGLSLAADSVVAVVPPTLQQQQRGVYHPREVVLQQPQLVGGKIQNEMKQQQLQQRGGTGNGNDSGGNVFVYPYGSTVYVQAPAVPLLCSSNCCSPSQRPLIGAAAAAGGGVVVAAGSSKLLQDPYLSLYNNAELVRLILQLLLGRVSLQQLQPTAGEAAAAISKYTLQTDTEVLSLLPQPCLEAPPDVPKDFRLLHQQQSFSLQPRLLLQLQQVLQQINTNPIGKPLELIKPKLLQPFLPLRPALHPPIMPSLPAPSLPFVDLDSLMMTPHQRLLAAAAAAAASFNANAQAATATESLTTTAAEPVTPQLQAEETAAAAQSRRQSSLVNFILTAATTTGLLPSQEQQQHQVQPQEEEQRQQDYNKGPQHQPLGREARARVALVRLLLSTLERHCSGSQRKIDKTAETV</sequence>
<dbReference type="InterPro" id="IPR055460">
    <property type="entry name" value="IFT52_central"/>
</dbReference>
<dbReference type="GeneID" id="60404273"/>
<feature type="region of interest" description="Disordered" evidence="1">
    <location>
        <begin position="472"/>
        <end position="504"/>
    </location>
</feature>
<dbReference type="Pfam" id="PF23355">
    <property type="entry name" value="IFT52_GIFT"/>
    <property type="match status" value="1"/>
</dbReference>
<name>U6KLE3_9EIME</name>